<evidence type="ECO:0000313" key="2">
    <source>
        <dbReference type="Proteomes" id="UP000461880"/>
    </source>
</evidence>
<evidence type="ECO:0000313" key="1">
    <source>
        <dbReference type="EMBL" id="MSS58891.1"/>
    </source>
</evidence>
<dbReference type="AlphaFoldDB" id="A0A7X2NTC9"/>
<reference evidence="1 2" key="1">
    <citation type="submission" date="2019-08" db="EMBL/GenBank/DDBJ databases">
        <title>In-depth cultivation of the pig gut microbiome towards novel bacterial diversity and tailored functional studies.</title>
        <authorList>
            <person name="Wylensek D."/>
            <person name="Hitch T.C.A."/>
            <person name="Clavel T."/>
        </authorList>
    </citation>
    <scope>NUCLEOTIDE SEQUENCE [LARGE SCALE GENOMIC DNA]</scope>
    <source>
        <strain evidence="1 2">Oil+RF-744-GAM-WT-6</strain>
    </source>
</reference>
<sequence>MQKHDISIAELKNKPYVRMTDEEKELAKRLGLVQTNRMSSGVRTHGMVHVTTAYWIHEKVPSEESVSGYYYKRECTCSSCGYHVNMERPICPHCGAVMEAEPKESK</sequence>
<proteinExistence type="predicted"/>
<dbReference type="Proteomes" id="UP000461880">
    <property type="component" value="Unassembled WGS sequence"/>
</dbReference>
<name>A0A7X2NTC9_9FIRM</name>
<gene>
    <name evidence="1" type="ORF">FYJ51_08220</name>
</gene>
<protein>
    <submittedName>
        <fullName evidence="1">Uncharacterized protein</fullName>
    </submittedName>
</protein>
<comment type="caution">
    <text evidence="1">The sequence shown here is derived from an EMBL/GenBank/DDBJ whole genome shotgun (WGS) entry which is preliminary data.</text>
</comment>
<keyword evidence="2" id="KW-1185">Reference proteome</keyword>
<organism evidence="1 2">
    <name type="scientific">Stecheria intestinalis</name>
    <dbReference type="NCBI Taxonomy" id="2606630"/>
    <lineage>
        <taxon>Bacteria</taxon>
        <taxon>Bacillati</taxon>
        <taxon>Bacillota</taxon>
        <taxon>Erysipelotrichia</taxon>
        <taxon>Erysipelotrichales</taxon>
        <taxon>Erysipelotrichaceae</taxon>
        <taxon>Stecheria</taxon>
    </lineage>
</organism>
<dbReference type="EMBL" id="VUMN01000018">
    <property type="protein sequence ID" value="MSS58891.1"/>
    <property type="molecule type" value="Genomic_DNA"/>
</dbReference>
<dbReference type="RefSeq" id="WP_105303270.1">
    <property type="nucleotide sequence ID" value="NZ_JAQXPC010000081.1"/>
</dbReference>
<accession>A0A7X2NTC9</accession>